<organism evidence="4 5">
    <name type="scientific">Calothrix parietina FACHB-288</name>
    <dbReference type="NCBI Taxonomy" id="2692896"/>
    <lineage>
        <taxon>Bacteria</taxon>
        <taxon>Bacillati</taxon>
        <taxon>Cyanobacteriota</taxon>
        <taxon>Cyanophyceae</taxon>
        <taxon>Nostocales</taxon>
        <taxon>Calotrichaceae</taxon>
        <taxon>Calothrix</taxon>
    </lineage>
</organism>
<dbReference type="Pfam" id="PF11611">
    <property type="entry name" value="DUF4352"/>
    <property type="match status" value="1"/>
</dbReference>
<feature type="signal peptide" evidence="2">
    <location>
        <begin position="1"/>
        <end position="25"/>
    </location>
</feature>
<feature type="chain" id="PRO_5045637626" evidence="2">
    <location>
        <begin position="26"/>
        <end position="177"/>
    </location>
</feature>
<feature type="domain" description="DUF4352" evidence="3">
    <location>
        <begin position="54"/>
        <end position="165"/>
    </location>
</feature>
<evidence type="ECO:0000256" key="2">
    <source>
        <dbReference type="SAM" id="SignalP"/>
    </source>
</evidence>
<accession>A0ABR8AGC0</accession>
<keyword evidence="5" id="KW-1185">Reference proteome</keyword>
<name>A0ABR8AGC0_9CYAN</name>
<gene>
    <name evidence="4" type="ORF">H6G24_26435</name>
</gene>
<dbReference type="PROSITE" id="PS51257">
    <property type="entry name" value="PROKAR_LIPOPROTEIN"/>
    <property type="match status" value="1"/>
</dbReference>
<dbReference type="InterPro" id="IPR029051">
    <property type="entry name" value="DUF4352"/>
</dbReference>
<dbReference type="Gene3D" id="2.60.40.1240">
    <property type="match status" value="1"/>
</dbReference>
<comment type="caution">
    <text evidence="4">The sequence shown here is derived from an EMBL/GenBank/DDBJ whole genome shotgun (WGS) entry which is preliminary data.</text>
</comment>
<dbReference type="EMBL" id="JACJQH010000050">
    <property type="protein sequence ID" value="MBD2198976.1"/>
    <property type="molecule type" value="Genomic_DNA"/>
</dbReference>
<dbReference type="Proteomes" id="UP000658514">
    <property type="component" value="Unassembled WGS sequence"/>
</dbReference>
<sequence length="177" mass="19807">MNNLKYLFIGTLLMLISACTPSQQAKVESSSSQANAADTSKVEANSKAVKGKLNIKGWEIRVTGVKYAGQTIKGQYRTYEAAEIWTVVSVTFKNTTNKRQRQDDALTYLFISTLADSQNNKYDVKETEFKFDTNLLSKPFAPGEARSVDLLFDTPKGIKADKFLTKNEKFEDIALKL</sequence>
<keyword evidence="1 2" id="KW-0732">Signal</keyword>
<evidence type="ECO:0000313" key="5">
    <source>
        <dbReference type="Proteomes" id="UP000658514"/>
    </source>
</evidence>
<proteinExistence type="predicted"/>
<protein>
    <submittedName>
        <fullName evidence="4">DUF4352 domain-containing protein</fullName>
    </submittedName>
</protein>
<evidence type="ECO:0000313" key="4">
    <source>
        <dbReference type="EMBL" id="MBD2198976.1"/>
    </source>
</evidence>
<dbReference type="RefSeq" id="WP_190547831.1">
    <property type="nucleotide sequence ID" value="NZ_CAWPNO010000085.1"/>
</dbReference>
<evidence type="ECO:0000259" key="3">
    <source>
        <dbReference type="Pfam" id="PF11611"/>
    </source>
</evidence>
<evidence type="ECO:0000256" key="1">
    <source>
        <dbReference type="ARBA" id="ARBA00022729"/>
    </source>
</evidence>
<reference evidence="4 5" key="1">
    <citation type="journal article" date="2020" name="ISME J.">
        <title>Comparative genomics reveals insights into cyanobacterial evolution and habitat adaptation.</title>
        <authorList>
            <person name="Chen M.Y."/>
            <person name="Teng W.K."/>
            <person name="Zhao L."/>
            <person name="Hu C.X."/>
            <person name="Zhou Y.K."/>
            <person name="Han B.P."/>
            <person name="Song L.R."/>
            <person name="Shu W.S."/>
        </authorList>
    </citation>
    <scope>NUCLEOTIDE SEQUENCE [LARGE SCALE GENOMIC DNA]</scope>
    <source>
        <strain evidence="4 5">FACHB-288</strain>
    </source>
</reference>
<dbReference type="InterPro" id="IPR029050">
    <property type="entry name" value="Immunoprotect_excell_Ig-like"/>
</dbReference>